<accession>A0AB37XJI3</accession>
<evidence type="ECO:0008006" key="3">
    <source>
        <dbReference type="Google" id="ProtNLM"/>
    </source>
</evidence>
<dbReference type="EMBL" id="PKLK01000002">
    <property type="protein sequence ID" value="RZE45940.1"/>
    <property type="molecule type" value="Genomic_DNA"/>
</dbReference>
<dbReference type="AlphaFoldDB" id="A0AB37XJI3"/>
<proteinExistence type="predicted"/>
<sequence>MTGEVVGRQPFGVFLRIAGVPDAIGLAEITAMPHGAQLPQLGTHVSGEVFGHAHHNHQVRISLSGRRPAGT</sequence>
<protein>
    <recommendedName>
        <fullName evidence="3">S1 motif domain-containing protein</fullName>
    </recommendedName>
</protein>
<dbReference type="Proteomes" id="UP000292095">
    <property type="component" value="Unassembled WGS sequence"/>
</dbReference>
<evidence type="ECO:0000313" key="1">
    <source>
        <dbReference type="EMBL" id="RZE45940.1"/>
    </source>
</evidence>
<comment type="caution">
    <text evidence="1">The sequence shown here is derived from an EMBL/GenBank/DDBJ whole genome shotgun (WGS) entry which is preliminary data.</text>
</comment>
<evidence type="ECO:0000313" key="2">
    <source>
        <dbReference type="Proteomes" id="UP000292095"/>
    </source>
</evidence>
<name>A0AB37XJI3_9ACTN</name>
<organism evidence="1 2">
    <name type="scientific">Streptomyces albidoflavus</name>
    <dbReference type="NCBI Taxonomy" id="1886"/>
    <lineage>
        <taxon>Bacteria</taxon>
        <taxon>Bacillati</taxon>
        <taxon>Actinomycetota</taxon>
        <taxon>Actinomycetes</taxon>
        <taxon>Kitasatosporales</taxon>
        <taxon>Streptomycetaceae</taxon>
        <taxon>Streptomyces</taxon>
        <taxon>Streptomyces albidoflavus group</taxon>
    </lineage>
</organism>
<reference evidence="1 2" key="1">
    <citation type="submission" date="2017-12" db="EMBL/GenBank/DDBJ databases">
        <title>Population genomics insights into the ecological differentiation and adaptive evolution in streptomycetes.</title>
        <authorList>
            <person name="Li Y."/>
            <person name="Huang Y."/>
        </authorList>
    </citation>
    <scope>NUCLEOTIDE SEQUENCE [LARGE SCALE GENOMIC DNA]</scope>
    <source>
        <strain evidence="1 2">FXJ.2339</strain>
    </source>
</reference>
<gene>
    <name evidence="1" type="ORF">C0Q91_03110</name>
</gene>